<reference evidence="1 2" key="1">
    <citation type="journal article" date="2011" name="J. Bacteriol.">
        <title>Whole-genome shotgun sequencing of the sulfur-oxidizing chemoautotroph Tetrathiobacter kashmirensis.</title>
        <authorList>
            <person name="Ghosh W."/>
            <person name="George A."/>
            <person name="Agarwal A."/>
            <person name="Raj P."/>
            <person name="Alam M."/>
            <person name="Pyne P."/>
            <person name="Das Gupta S.K."/>
        </authorList>
    </citation>
    <scope>NUCLEOTIDE SEQUENCE [LARGE SCALE GENOMIC DNA]</scope>
    <source>
        <strain evidence="1 2">WT001</strain>
    </source>
</reference>
<name>I3UE36_ADVKW</name>
<evidence type="ECO:0000313" key="2">
    <source>
        <dbReference type="Proteomes" id="UP000005267"/>
    </source>
</evidence>
<dbReference type="AlphaFoldDB" id="I3UE36"/>
<reference evidence="2" key="2">
    <citation type="journal article" date="2013" name="PLoS ONE">
        <title>Genome implosion elicits host-confinement in Alcaligenaceae: evidence from the comparative genomics of Tetrathiobacter kashmirensis, a pathogen in the making.</title>
        <authorList>
            <person name="Ghosh W."/>
            <person name="Alam M."/>
            <person name="Roy C."/>
            <person name="Pyne P."/>
            <person name="George A."/>
            <person name="Chakraborty R."/>
            <person name="Majumder S."/>
            <person name="Agarwal A."/>
            <person name="Chakraborty S."/>
            <person name="Majumdar S."/>
            <person name="Gupta S.K."/>
        </authorList>
    </citation>
    <scope>NUCLEOTIDE SEQUENCE [LARGE SCALE GENOMIC DNA]</scope>
    <source>
        <strain evidence="2">WT001</strain>
    </source>
</reference>
<dbReference type="EMBL" id="CP003555">
    <property type="protein sequence ID" value="AFK63274.1"/>
    <property type="molecule type" value="Genomic_DNA"/>
</dbReference>
<accession>I3UE36</accession>
<sequence>MMHNRAVAFSVECASPIMREPASPADHSAGQAGFFYVVIKFAAACRNTRLRLSTSVDQPE</sequence>
<dbReference type="HOGENOM" id="CLU_2930772_0_0_4"/>
<dbReference type="Proteomes" id="UP000005267">
    <property type="component" value="Chromosome"/>
</dbReference>
<gene>
    <name evidence="1" type="ordered locus">TKWG_16690</name>
</gene>
<evidence type="ECO:0000313" key="1">
    <source>
        <dbReference type="EMBL" id="AFK63274.1"/>
    </source>
</evidence>
<proteinExistence type="predicted"/>
<protein>
    <submittedName>
        <fullName evidence="1">Uncharacterized protein</fullName>
    </submittedName>
</protein>
<keyword evidence="2" id="KW-1185">Reference proteome</keyword>
<organism evidence="1 2">
    <name type="scientific">Advenella kashmirensis (strain DSM 17095 / LMG 22695 / WT001)</name>
    <name type="common">Tetrathiobacter kashmirensis</name>
    <dbReference type="NCBI Taxonomy" id="1036672"/>
    <lineage>
        <taxon>Bacteria</taxon>
        <taxon>Pseudomonadati</taxon>
        <taxon>Pseudomonadota</taxon>
        <taxon>Betaproteobacteria</taxon>
        <taxon>Burkholderiales</taxon>
        <taxon>Alcaligenaceae</taxon>
    </lineage>
</organism>
<dbReference type="STRING" id="1036672.TKWG_16690"/>
<dbReference type="KEGG" id="aka:TKWG_16690"/>